<organism evidence="2 3">
    <name type="scientific">Cadophora malorum</name>
    <dbReference type="NCBI Taxonomy" id="108018"/>
    <lineage>
        <taxon>Eukaryota</taxon>
        <taxon>Fungi</taxon>
        <taxon>Dikarya</taxon>
        <taxon>Ascomycota</taxon>
        <taxon>Pezizomycotina</taxon>
        <taxon>Leotiomycetes</taxon>
        <taxon>Helotiales</taxon>
        <taxon>Ploettnerulaceae</taxon>
        <taxon>Cadophora</taxon>
    </lineage>
</organism>
<feature type="region of interest" description="Disordered" evidence="1">
    <location>
        <begin position="484"/>
        <end position="525"/>
    </location>
</feature>
<dbReference type="OrthoDB" id="3556832at2759"/>
<evidence type="ECO:0000313" key="3">
    <source>
        <dbReference type="Proteomes" id="UP000664132"/>
    </source>
</evidence>
<feature type="region of interest" description="Disordered" evidence="1">
    <location>
        <begin position="585"/>
        <end position="608"/>
    </location>
</feature>
<dbReference type="EMBL" id="JAFJYH010000002">
    <property type="protein sequence ID" value="KAG4426444.1"/>
    <property type="molecule type" value="Genomic_DNA"/>
</dbReference>
<dbReference type="Proteomes" id="UP000664132">
    <property type="component" value="Unassembled WGS sequence"/>
</dbReference>
<feature type="compositionally biased region" description="Polar residues" evidence="1">
    <location>
        <begin position="699"/>
        <end position="712"/>
    </location>
</feature>
<feature type="compositionally biased region" description="Polar residues" evidence="1">
    <location>
        <begin position="731"/>
        <end position="743"/>
    </location>
</feature>
<reference evidence="2" key="1">
    <citation type="submission" date="2021-02" db="EMBL/GenBank/DDBJ databases">
        <title>Genome sequence Cadophora malorum strain M34.</title>
        <authorList>
            <person name="Stefanovic E."/>
            <person name="Vu D."/>
            <person name="Scully C."/>
            <person name="Dijksterhuis J."/>
            <person name="Roader J."/>
            <person name="Houbraken J."/>
        </authorList>
    </citation>
    <scope>NUCLEOTIDE SEQUENCE</scope>
    <source>
        <strain evidence="2">M34</strain>
    </source>
</reference>
<evidence type="ECO:0000313" key="2">
    <source>
        <dbReference type="EMBL" id="KAG4426444.1"/>
    </source>
</evidence>
<feature type="region of interest" description="Disordered" evidence="1">
    <location>
        <begin position="660"/>
        <end position="754"/>
    </location>
</feature>
<feature type="region of interest" description="Disordered" evidence="1">
    <location>
        <begin position="914"/>
        <end position="933"/>
    </location>
</feature>
<gene>
    <name evidence="2" type="ORF">IFR04_000326</name>
</gene>
<feature type="region of interest" description="Disordered" evidence="1">
    <location>
        <begin position="1201"/>
        <end position="1326"/>
    </location>
</feature>
<feature type="compositionally biased region" description="Basic residues" evidence="1">
    <location>
        <begin position="591"/>
        <end position="600"/>
    </location>
</feature>
<feature type="region of interest" description="Disordered" evidence="1">
    <location>
        <begin position="1053"/>
        <end position="1073"/>
    </location>
</feature>
<feature type="region of interest" description="Disordered" evidence="1">
    <location>
        <begin position="1112"/>
        <end position="1177"/>
    </location>
</feature>
<feature type="region of interest" description="Disordered" evidence="1">
    <location>
        <begin position="767"/>
        <end position="812"/>
    </location>
</feature>
<name>A0A8H8BWN8_9HELO</name>
<feature type="region of interest" description="Disordered" evidence="1">
    <location>
        <begin position="414"/>
        <end position="459"/>
    </location>
</feature>
<feature type="compositionally biased region" description="Pro residues" evidence="1">
    <location>
        <begin position="508"/>
        <end position="519"/>
    </location>
</feature>
<feature type="region of interest" description="Disordered" evidence="1">
    <location>
        <begin position="87"/>
        <end position="146"/>
    </location>
</feature>
<proteinExistence type="predicted"/>
<protein>
    <submittedName>
        <fullName evidence="2">Uncharacterized protein</fullName>
    </submittedName>
</protein>
<accession>A0A8H8BWN8</accession>
<feature type="compositionally biased region" description="Low complexity" evidence="1">
    <location>
        <begin position="441"/>
        <end position="457"/>
    </location>
</feature>
<evidence type="ECO:0000256" key="1">
    <source>
        <dbReference type="SAM" id="MobiDB-lite"/>
    </source>
</evidence>
<comment type="caution">
    <text evidence="2">The sequence shown here is derived from an EMBL/GenBank/DDBJ whole genome shotgun (WGS) entry which is preliminary data.</text>
</comment>
<sequence>MPTYGPLRTTVSLYMWEADARQHISGLGDALSRCEVEHIREDSFANTRLDFLGPGSVPYYLVNAGQDLFSPARTPAHDVAITPATKVGRVGSTATPGSIDSKGPVIRSPSRSPPTNESTEPDHDSSLSSLDSSMFETSPQGVGTGSIVDVATGSSASRTLFMPKLLANHPDTADPLSSSKKMPRKPRRLFAPPILVKQAIRKPITSPKALKLQVDLSKESFMQSIVTNNPEDICISVFYNGEFVYSRVFRWNTFNSGQKTEGGHPAVSGRRVGTTVEVPWIINPMSQNSSADFASHSMTAADARWAKINQNLLREADEWGKDGKFDMFRNPLGEYLEALSKTSMPKKARPLGDGGLDIGVIDVVVALGKSIIHPYKFLLEPQRKLTEGRCGLDNKLFIVPKELSQTGLNKMIASFQSEDDREETARTPRKARSAGTRPKVTTSEPISAEPSSSSKTSVANAPEAICAGGHDGLIETGRSSQSLALNVPWSGSPLRNTSATPRISEIPQTPPIQPQPPKSKLPKHIPQKRYRGPTPPPVESAAITTDIYVEPPSQSTRSRTSLDSLESPLAASTLATIASGSLEQVDSVRKPSAHRQRVKSQRVTETTTTVPSSITFGLDGFEDDCCEVRSGPSRSFSSLISPFRELPPTETNQFYRNAVFGLDGTGEEPKSTKRKRESVETSASGAPKAKVSRSRPRSRNISGASAHSQSAPVETIPASSDVVPQVVIRSAANTPQPTEQQAGTVARKPRSRNPLSARELDSLLEPHKPTANADTSFGHSFAERSNFGRITRNSTTRQQIKPRSNSASPPRITARVENGKMFVIKGLPVHEMPMDKETLQSADKSALISPELPDTSPVPRSTDEIQTAVGERIQTSSSIGRVLRSTKATGTNNFSSEYASSVSNDELQTQISATSATPKTVEVEQETSKDTSTTDLKKVPEVIKSILTQEYANGDVIPSVLSSTSTSSSIVTAVGAKNKENGRPASTAYLGSTSTQLEQTNPNKLLKALQVTNNNTPSDTDVASTVPLMGWNWQDWKAGPSDTENIEKGVTLASRQQHRPEQVGGQEGDSDNKLKDTAAVHEGRELTELQSAFNVKKTSAKQPPVMKLKTKISTDHNTEPQTPSSRQSKVKPTLTIQPGLANAYRSYSETSTGLKTPTPRSATFPTTQAPEPPRTRAATRAMQEASDVSAIAMPSMVKFTPQKNRGRNKTNGRLFADMSSSPVVPTPAQLAKETRILPPKRFQHDSPSNGRVLRSDKQTSAPTAINPTGEPDDLTTHDVLITKSADLQPESSSSTSSSAGKKATPGSKIPRHRQLRDETSRPWKPTDLCQDSVLSYVEETNIAGFAGLKYDRFSENMCRTTKSEREGVFRTSGILMGVRYVMGLGSESTKK</sequence>
<feature type="compositionally biased region" description="Polar residues" evidence="1">
    <location>
        <begin position="791"/>
        <end position="808"/>
    </location>
</feature>
<keyword evidence="3" id="KW-1185">Reference proteome</keyword>
<feature type="compositionally biased region" description="Polar residues" evidence="1">
    <location>
        <begin position="109"/>
        <end position="118"/>
    </location>
</feature>
<feature type="compositionally biased region" description="Polar residues" evidence="1">
    <location>
        <begin position="1145"/>
        <end position="1169"/>
    </location>
</feature>